<name>A0A200QAQ0_MACCD</name>
<dbReference type="FunFam" id="1.20.1020.10:FF:000004">
    <property type="entry name" value="BTB/POZ and TAZ domain-containing protein 2"/>
    <property type="match status" value="1"/>
</dbReference>
<comment type="caution">
    <text evidence="9">The sequence shown here is derived from an EMBL/GenBank/DDBJ whole genome shotgun (WGS) entry which is preliminary data.</text>
</comment>
<dbReference type="InterPro" id="IPR044513">
    <property type="entry name" value="BT1/2/3/4/5"/>
</dbReference>
<organism evidence="9 10">
    <name type="scientific">Macleaya cordata</name>
    <name type="common">Five-seeded plume-poppy</name>
    <name type="synonym">Bocconia cordata</name>
    <dbReference type="NCBI Taxonomy" id="56857"/>
    <lineage>
        <taxon>Eukaryota</taxon>
        <taxon>Viridiplantae</taxon>
        <taxon>Streptophyta</taxon>
        <taxon>Embryophyta</taxon>
        <taxon>Tracheophyta</taxon>
        <taxon>Spermatophyta</taxon>
        <taxon>Magnoliopsida</taxon>
        <taxon>Ranunculales</taxon>
        <taxon>Papaveraceae</taxon>
        <taxon>Papaveroideae</taxon>
        <taxon>Macleaya</taxon>
    </lineage>
</organism>
<dbReference type="OMA" id="YKADVCI"/>
<feature type="domain" description="BTB" evidence="7">
    <location>
        <begin position="70"/>
        <end position="138"/>
    </location>
</feature>
<dbReference type="InterPro" id="IPR000197">
    <property type="entry name" value="Znf_TAZ"/>
</dbReference>
<dbReference type="FunFam" id="1.25.40.420:FF:000012">
    <property type="entry name" value="BTB/POZ and TAZ domain-containing protein 2"/>
    <property type="match status" value="1"/>
</dbReference>
<evidence type="ECO:0000259" key="7">
    <source>
        <dbReference type="PROSITE" id="PS50097"/>
    </source>
</evidence>
<dbReference type="PROSITE" id="PS50097">
    <property type="entry name" value="BTB"/>
    <property type="match status" value="1"/>
</dbReference>
<dbReference type="Pfam" id="PF00651">
    <property type="entry name" value="BTB"/>
    <property type="match status" value="1"/>
</dbReference>
<evidence type="ECO:0000256" key="4">
    <source>
        <dbReference type="ARBA" id="ARBA00022786"/>
    </source>
</evidence>
<evidence type="ECO:0000256" key="3">
    <source>
        <dbReference type="ARBA" id="ARBA00022771"/>
    </source>
</evidence>
<dbReference type="SMART" id="SM00551">
    <property type="entry name" value="ZnF_TAZ"/>
    <property type="match status" value="1"/>
</dbReference>
<evidence type="ECO:0000256" key="1">
    <source>
        <dbReference type="ARBA" id="ARBA00004906"/>
    </source>
</evidence>
<dbReference type="InterPro" id="IPR035898">
    <property type="entry name" value="TAZ_dom_sf"/>
</dbReference>
<dbReference type="GO" id="GO:0009751">
    <property type="term" value="P:response to salicylic acid"/>
    <property type="evidence" value="ECO:0007669"/>
    <property type="project" value="UniProtKB-ARBA"/>
</dbReference>
<comment type="pathway">
    <text evidence="1">Protein modification; protein ubiquitination.</text>
</comment>
<proteinExistence type="predicted"/>
<evidence type="ECO:0000313" key="9">
    <source>
        <dbReference type="EMBL" id="OVA07544.1"/>
    </source>
</evidence>
<accession>A0A200QAQ0</accession>
<evidence type="ECO:0000256" key="5">
    <source>
        <dbReference type="ARBA" id="ARBA00022833"/>
    </source>
</evidence>
<keyword evidence="2" id="KW-0479">Metal-binding</keyword>
<dbReference type="GO" id="GO:0009725">
    <property type="term" value="P:response to hormone"/>
    <property type="evidence" value="ECO:0007669"/>
    <property type="project" value="UniProtKB-ARBA"/>
</dbReference>
<feature type="domain" description="TAZ-type" evidence="8">
    <location>
        <begin position="244"/>
        <end position="342"/>
    </location>
</feature>
<dbReference type="Proteomes" id="UP000195402">
    <property type="component" value="Unassembled WGS sequence"/>
</dbReference>
<dbReference type="FunCoup" id="A0A200QAQ0">
    <property type="interactions" value="12"/>
</dbReference>
<keyword evidence="4" id="KW-0833">Ubl conjugation pathway</keyword>
<dbReference type="OrthoDB" id="6359816at2759"/>
<dbReference type="Gene3D" id="1.25.40.420">
    <property type="match status" value="1"/>
</dbReference>
<dbReference type="GO" id="GO:0042542">
    <property type="term" value="P:response to hydrogen peroxide"/>
    <property type="evidence" value="ECO:0007669"/>
    <property type="project" value="UniProtKB-ARBA"/>
</dbReference>
<dbReference type="GO" id="GO:0008270">
    <property type="term" value="F:zinc ion binding"/>
    <property type="evidence" value="ECO:0007669"/>
    <property type="project" value="UniProtKB-KW"/>
</dbReference>
<dbReference type="SUPFAM" id="SSF57933">
    <property type="entry name" value="TAZ domain"/>
    <property type="match status" value="1"/>
</dbReference>
<evidence type="ECO:0000313" key="10">
    <source>
        <dbReference type="Proteomes" id="UP000195402"/>
    </source>
</evidence>
<gene>
    <name evidence="9" type="ORF">BVC80_469g8</name>
</gene>
<keyword evidence="5" id="KW-0862">Zinc</keyword>
<dbReference type="InterPro" id="IPR011333">
    <property type="entry name" value="SKP1/BTB/POZ_sf"/>
</dbReference>
<feature type="compositionally biased region" description="Basic and acidic residues" evidence="6">
    <location>
        <begin position="1"/>
        <end position="10"/>
    </location>
</feature>
<keyword evidence="10" id="KW-1185">Reference proteome</keyword>
<evidence type="ECO:0000256" key="2">
    <source>
        <dbReference type="ARBA" id="ARBA00022723"/>
    </source>
</evidence>
<dbReference type="PROSITE" id="PS50134">
    <property type="entry name" value="ZF_TAZ"/>
    <property type="match status" value="1"/>
</dbReference>
<dbReference type="Gene3D" id="1.20.1020.10">
    <property type="entry name" value="TAZ domain"/>
    <property type="match status" value="1"/>
</dbReference>
<dbReference type="AlphaFoldDB" id="A0A200QAQ0"/>
<dbReference type="STRING" id="56857.A0A200QAQ0"/>
<dbReference type="SMART" id="SM00225">
    <property type="entry name" value="BTB"/>
    <property type="match status" value="1"/>
</dbReference>
<feature type="region of interest" description="Disordered" evidence="6">
    <location>
        <begin position="1"/>
        <end position="29"/>
    </location>
</feature>
<keyword evidence="3" id="KW-0863">Zinc-finger</keyword>
<dbReference type="Gene3D" id="3.30.710.10">
    <property type="entry name" value="Potassium Channel Kv1.1, Chain A"/>
    <property type="match status" value="1"/>
</dbReference>
<dbReference type="EMBL" id="MVGT01002471">
    <property type="protein sequence ID" value="OVA07544.1"/>
    <property type="molecule type" value="Genomic_DNA"/>
</dbReference>
<dbReference type="PANTHER" id="PTHR46287:SF11">
    <property type="entry name" value="BTB_POZ AND TAZ DOMAIN-CONTAINING PROTEIN 4"/>
    <property type="match status" value="1"/>
</dbReference>
<protein>
    <submittedName>
        <fullName evidence="9">Zinc finger protein</fullName>
    </submittedName>
</protein>
<dbReference type="GO" id="GO:0005516">
    <property type="term" value="F:calmodulin binding"/>
    <property type="evidence" value="ECO:0007669"/>
    <property type="project" value="UniProtKB-ARBA"/>
</dbReference>
<sequence>MEETGRDCKKSSPLVTNISSPDAPPLPGSRMSIYRRKGLLLDGIPVRGYSCVATATRDLWERMFNEGYRTDVAINTDNGGVIHAHASILGMASPVMKNMLKQSRSRGCRRSISIRGVPHPAVRVFIRFLYSSCYEQEEMNEFILPLLVLSHGFVIPSLKRECERQLQNGLLNIENVVDIFQLSLLCDAPRLSLFCHRLIIKSFMVISTTEGWKAMKQSHPMLEKELLESVIDADSRKQERLKKIEQRKIYLQLYEAMEALVHICRDGCRTIGPHDKVLKGDQPPCNFAACKGLELLVRHFAGCKLRVPGGCIHCKRMWQLLELHSRLCSEPSKCKVPLCRNFKERLKQQSKKDEVKWKLLVQNILRAKKVSGASFFSPATAIYA</sequence>
<dbReference type="InParanoid" id="A0A200QAQ0"/>
<evidence type="ECO:0000259" key="8">
    <source>
        <dbReference type="PROSITE" id="PS50134"/>
    </source>
</evidence>
<dbReference type="Pfam" id="PF02135">
    <property type="entry name" value="zf-TAZ"/>
    <property type="match status" value="1"/>
</dbReference>
<evidence type="ECO:0000256" key="6">
    <source>
        <dbReference type="SAM" id="MobiDB-lite"/>
    </source>
</evidence>
<dbReference type="PANTHER" id="PTHR46287">
    <property type="entry name" value="BTB/POZ AND TAZ DOMAIN-CONTAINING PROTEIN 3-RELATED"/>
    <property type="match status" value="1"/>
</dbReference>
<dbReference type="GO" id="GO:0006355">
    <property type="term" value="P:regulation of DNA-templated transcription"/>
    <property type="evidence" value="ECO:0007669"/>
    <property type="project" value="UniProtKB-ARBA"/>
</dbReference>
<dbReference type="SUPFAM" id="SSF54695">
    <property type="entry name" value="POZ domain"/>
    <property type="match status" value="1"/>
</dbReference>
<reference evidence="9 10" key="1">
    <citation type="journal article" date="2017" name="Mol. Plant">
        <title>The Genome of Medicinal Plant Macleaya cordata Provides New Insights into Benzylisoquinoline Alkaloids Metabolism.</title>
        <authorList>
            <person name="Liu X."/>
            <person name="Liu Y."/>
            <person name="Huang P."/>
            <person name="Ma Y."/>
            <person name="Qing Z."/>
            <person name="Tang Q."/>
            <person name="Cao H."/>
            <person name="Cheng P."/>
            <person name="Zheng Y."/>
            <person name="Yuan Z."/>
            <person name="Zhou Y."/>
            <person name="Liu J."/>
            <person name="Tang Z."/>
            <person name="Zhuo Y."/>
            <person name="Zhang Y."/>
            <person name="Yu L."/>
            <person name="Huang J."/>
            <person name="Yang P."/>
            <person name="Peng Q."/>
            <person name="Zhang J."/>
            <person name="Jiang W."/>
            <person name="Zhang Z."/>
            <person name="Lin K."/>
            <person name="Ro D.K."/>
            <person name="Chen X."/>
            <person name="Xiong X."/>
            <person name="Shang Y."/>
            <person name="Huang S."/>
            <person name="Zeng J."/>
        </authorList>
    </citation>
    <scope>NUCLEOTIDE SEQUENCE [LARGE SCALE GENOMIC DNA]</scope>
    <source>
        <strain evidence="10">cv. BLH2017</strain>
        <tissue evidence="9">Root</tissue>
    </source>
</reference>
<dbReference type="InterPro" id="IPR000210">
    <property type="entry name" value="BTB/POZ_dom"/>
</dbReference>